<comment type="caution">
    <text evidence="2">The sequence shown here is derived from an EMBL/GenBank/DDBJ whole genome shotgun (WGS) entry which is preliminary data.</text>
</comment>
<gene>
    <name evidence="2" type="ORF">B0T20DRAFT_402717</name>
</gene>
<proteinExistence type="predicted"/>
<sequence>MKPRDAACRETDRESHPSFDSSLFFFCYSLLSCQRLPLISGDKSSEPFQRLYIPFPPPPLCLELDLFVLKHLSLFINRAAWYYYYKQNFTTTQPNYTFLHTQNGSQDSRRPPSLHGSSLLPVQDHARHQQLLLPLCPPPVLFLRLNSHSLLPSTTDRNTEPMALPIVH</sequence>
<protein>
    <submittedName>
        <fullName evidence="2">Uncharacterized protein</fullName>
    </submittedName>
</protein>
<reference evidence="2" key="1">
    <citation type="journal article" date="2023" name="Mol. Phylogenet. Evol.">
        <title>Genome-scale phylogeny and comparative genomics of the fungal order Sordariales.</title>
        <authorList>
            <person name="Hensen N."/>
            <person name="Bonometti L."/>
            <person name="Westerberg I."/>
            <person name="Brannstrom I.O."/>
            <person name="Guillou S."/>
            <person name="Cros-Aarteil S."/>
            <person name="Calhoun S."/>
            <person name="Haridas S."/>
            <person name="Kuo A."/>
            <person name="Mondo S."/>
            <person name="Pangilinan J."/>
            <person name="Riley R."/>
            <person name="LaButti K."/>
            <person name="Andreopoulos B."/>
            <person name="Lipzen A."/>
            <person name="Chen C."/>
            <person name="Yan M."/>
            <person name="Daum C."/>
            <person name="Ng V."/>
            <person name="Clum A."/>
            <person name="Steindorff A."/>
            <person name="Ohm R.A."/>
            <person name="Martin F."/>
            <person name="Silar P."/>
            <person name="Natvig D.O."/>
            <person name="Lalanne C."/>
            <person name="Gautier V."/>
            <person name="Ament-Velasquez S.L."/>
            <person name="Kruys A."/>
            <person name="Hutchinson M.I."/>
            <person name="Powell A.J."/>
            <person name="Barry K."/>
            <person name="Miller A.N."/>
            <person name="Grigoriev I.V."/>
            <person name="Debuchy R."/>
            <person name="Gladieux P."/>
            <person name="Hiltunen Thoren M."/>
            <person name="Johannesson H."/>
        </authorList>
    </citation>
    <scope>NUCLEOTIDE SEQUENCE</scope>
    <source>
        <strain evidence="2">FGSC 1904</strain>
    </source>
</reference>
<feature type="region of interest" description="Disordered" evidence="1">
    <location>
        <begin position="100"/>
        <end position="119"/>
    </location>
</feature>
<name>A0AAE0UFE3_SORBR</name>
<dbReference type="EMBL" id="JAUTDP010000002">
    <property type="protein sequence ID" value="KAK3401815.1"/>
    <property type="molecule type" value="Genomic_DNA"/>
</dbReference>
<evidence type="ECO:0000313" key="3">
    <source>
        <dbReference type="Proteomes" id="UP001281003"/>
    </source>
</evidence>
<reference evidence="2" key="2">
    <citation type="submission" date="2023-07" db="EMBL/GenBank/DDBJ databases">
        <authorList>
            <consortium name="Lawrence Berkeley National Laboratory"/>
            <person name="Haridas S."/>
            <person name="Hensen N."/>
            <person name="Bonometti L."/>
            <person name="Westerberg I."/>
            <person name="Brannstrom I.O."/>
            <person name="Guillou S."/>
            <person name="Cros-Aarteil S."/>
            <person name="Calhoun S."/>
            <person name="Kuo A."/>
            <person name="Mondo S."/>
            <person name="Pangilinan J."/>
            <person name="Riley R."/>
            <person name="LaButti K."/>
            <person name="Andreopoulos B."/>
            <person name="Lipzen A."/>
            <person name="Chen C."/>
            <person name="Yanf M."/>
            <person name="Daum C."/>
            <person name="Ng V."/>
            <person name="Clum A."/>
            <person name="Steindorff A."/>
            <person name="Ohm R."/>
            <person name="Martin F."/>
            <person name="Silar P."/>
            <person name="Natvig D."/>
            <person name="Lalanne C."/>
            <person name="Gautier V."/>
            <person name="Ament-velasquez S.L."/>
            <person name="Kruys A."/>
            <person name="Hutchinson M.I."/>
            <person name="Powell A.J."/>
            <person name="Barry K."/>
            <person name="Miller A.N."/>
            <person name="Grigoriev I.V."/>
            <person name="Debuchy R."/>
            <person name="Gladieux P."/>
            <person name="Thoren M.H."/>
            <person name="Johannesson H."/>
        </authorList>
    </citation>
    <scope>NUCLEOTIDE SEQUENCE</scope>
    <source>
        <strain evidence="2">FGSC 1904</strain>
    </source>
</reference>
<dbReference type="PROSITE" id="PS51257">
    <property type="entry name" value="PROKAR_LIPOPROTEIN"/>
    <property type="match status" value="1"/>
</dbReference>
<organism evidence="2 3">
    <name type="scientific">Sordaria brevicollis</name>
    <dbReference type="NCBI Taxonomy" id="83679"/>
    <lineage>
        <taxon>Eukaryota</taxon>
        <taxon>Fungi</taxon>
        <taxon>Dikarya</taxon>
        <taxon>Ascomycota</taxon>
        <taxon>Pezizomycotina</taxon>
        <taxon>Sordariomycetes</taxon>
        <taxon>Sordariomycetidae</taxon>
        <taxon>Sordariales</taxon>
        <taxon>Sordariaceae</taxon>
        <taxon>Sordaria</taxon>
    </lineage>
</organism>
<dbReference type="Proteomes" id="UP001281003">
    <property type="component" value="Unassembled WGS sequence"/>
</dbReference>
<dbReference type="AlphaFoldDB" id="A0AAE0UFE3"/>
<evidence type="ECO:0000313" key="2">
    <source>
        <dbReference type="EMBL" id="KAK3401815.1"/>
    </source>
</evidence>
<keyword evidence="3" id="KW-1185">Reference proteome</keyword>
<evidence type="ECO:0000256" key="1">
    <source>
        <dbReference type="SAM" id="MobiDB-lite"/>
    </source>
</evidence>
<accession>A0AAE0UFE3</accession>